<organism evidence="1 2">
    <name type="scientific">Actinacidiphila glaucinigra</name>
    <dbReference type="NCBI Taxonomy" id="235986"/>
    <lineage>
        <taxon>Bacteria</taxon>
        <taxon>Bacillati</taxon>
        <taxon>Actinomycetota</taxon>
        <taxon>Actinomycetes</taxon>
        <taxon>Kitasatosporales</taxon>
        <taxon>Streptomycetaceae</taxon>
        <taxon>Actinacidiphila</taxon>
    </lineage>
</organism>
<evidence type="ECO:0000313" key="1">
    <source>
        <dbReference type="EMBL" id="SNS19420.1"/>
    </source>
</evidence>
<dbReference type="AlphaFoldDB" id="A0A239CH36"/>
<protein>
    <submittedName>
        <fullName evidence="1">Uncharacterized protein</fullName>
    </submittedName>
</protein>
<name>A0A239CH36_9ACTN</name>
<reference evidence="1 2" key="1">
    <citation type="submission" date="2017-06" db="EMBL/GenBank/DDBJ databases">
        <authorList>
            <person name="Kim H.J."/>
            <person name="Triplett B.A."/>
        </authorList>
    </citation>
    <scope>NUCLEOTIDE SEQUENCE [LARGE SCALE GENOMIC DNA]</scope>
    <source>
        <strain evidence="1 2">CGMCC 4.1858</strain>
    </source>
</reference>
<evidence type="ECO:0000313" key="2">
    <source>
        <dbReference type="Proteomes" id="UP000198280"/>
    </source>
</evidence>
<dbReference type="EMBL" id="FZOF01000004">
    <property type="protein sequence ID" value="SNS19420.1"/>
    <property type="molecule type" value="Genomic_DNA"/>
</dbReference>
<gene>
    <name evidence="1" type="ORF">SAMN05216252_10427</name>
</gene>
<proteinExistence type="predicted"/>
<dbReference type="Proteomes" id="UP000198280">
    <property type="component" value="Unassembled WGS sequence"/>
</dbReference>
<keyword evidence="2" id="KW-1185">Reference proteome</keyword>
<sequence length="103" mass="11138">MLATVAPEDRWFVGLRFSTARGAVRSHYYVVGEADDAEDAVRTAMHRAADAHECAARENAVIDGVEVRRLRWNPLGWAYLTASDRDAGASLHLGPGAGTAWSA</sequence>
<accession>A0A239CH36</accession>